<sequence>MGVAWGDTGAIRRMLQDLPSKFFKELKGLLGHMWPIVVLEEHFPIRELAPDLLLDDNLTETVICPDWPLLRAAYAQIPHKEVNPVIADGAVYEPYHHLCILQEKRDLAN</sequence>
<proteinExistence type="predicted"/>
<evidence type="ECO:0000313" key="1">
    <source>
        <dbReference type="EMBL" id="GBN64017.1"/>
    </source>
</evidence>
<organism evidence="1 2">
    <name type="scientific">Araneus ventricosus</name>
    <name type="common">Orbweaver spider</name>
    <name type="synonym">Epeira ventricosa</name>
    <dbReference type="NCBI Taxonomy" id="182803"/>
    <lineage>
        <taxon>Eukaryota</taxon>
        <taxon>Metazoa</taxon>
        <taxon>Ecdysozoa</taxon>
        <taxon>Arthropoda</taxon>
        <taxon>Chelicerata</taxon>
        <taxon>Arachnida</taxon>
        <taxon>Araneae</taxon>
        <taxon>Araneomorphae</taxon>
        <taxon>Entelegynae</taxon>
        <taxon>Araneoidea</taxon>
        <taxon>Araneidae</taxon>
        <taxon>Araneus</taxon>
    </lineage>
</organism>
<evidence type="ECO:0000313" key="2">
    <source>
        <dbReference type="Proteomes" id="UP000499080"/>
    </source>
</evidence>
<dbReference type="Proteomes" id="UP000499080">
    <property type="component" value="Unassembled WGS sequence"/>
</dbReference>
<dbReference type="AlphaFoldDB" id="A0A4Y2QL45"/>
<name>A0A4Y2QL45_ARAVE</name>
<comment type="caution">
    <text evidence="1">The sequence shown here is derived from an EMBL/GenBank/DDBJ whole genome shotgun (WGS) entry which is preliminary data.</text>
</comment>
<keyword evidence="2" id="KW-1185">Reference proteome</keyword>
<gene>
    <name evidence="1" type="ORF">AVEN_38730_1</name>
</gene>
<protein>
    <submittedName>
        <fullName evidence="1">Uncharacterized protein</fullName>
    </submittedName>
</protein>
<dbReference type="EMBL" id="BGPR01014167">
    <property type="protein sequence ID" value="GBN64017.1"/>
    <property type="molecule type" value="Genomic_DNA"/>
</dbReference>
<accession>A0A4Y2QL45</accession>
<reference evidence="1 2" key="1">
    <citation type="journal article" date="2019" name="Sci. Rep.">
        <title>Orb-weaving spider Araneus ventricosus genome elucidates the spidroin gene catalogue.</title>
        <authorList>
            <person name="Kono N."/>
            <person name="Nakamura H."/>
            <person name="Ohtoshi R."/>
            <person name="Moran D.A.P."/>
            <person name="Shinohara A."/>
            <person name="Yoshida Y."/>
            <person name="Fujiwara M."/>
            <person name="Mori M."/>
            <person name="Tomita M."/>
            <person name="Arakawa K."/>
        </authorList>
    </citation>
    <scope>NUCLEOTIDE SEQUENCE [LARGE SCALE GENOMIC DNA]</scope>
</reference>